<keyword evidence="1" id="KW-1133">Transmembrane helix</keyword>
<evidence type="ECO:0000313" key="2">
    <source>
        <dbReference type="EMBL" id="MEJ8857431.1"/>
    </source>
</evidence>
<proteinExistence type="predicted"/>
<comment type="caution">
    <text evidence="2">The sequence shown here is derived from an EMBL/GenBank/DDBJ whole genome shotgun (WGS) entry which is preliminary data.</text>
</comment>
<feature type="transmembrane region" description="Helical" evidence="1">
    <location>
        <begin position="47"/>
        <end position="65"/>
    </location>
</feature>
<evidence type="ECO:0000313" key="3">
    <source>
        <dbReference type="Proteomes" id="UP001367030"/>
    </source>
</evidence>
<feature type="transmembrane region" description="Helical" evidence="1">
    <location>
        <begin position="71"/>
        <end position="94"/>
    </location>
</feature>
<name>A0ABU8XCH7_9BURK</name>
<keyword evidence="3" id="KW-1185">Reference proteome</keyword>
<keyword evidence="1" id="KW-0812">Transmembrane</keyword>
<sequence>MTKASTWRRFWLPNAQLEPVPDAASAEEAEAVAKRNNLWLKTWMDMYILRWGGLWAASLVLVILAMDAPGIVFLLALVINLGALAGLIAMILIYRRASQAVEDRVRKDGR</sequence>
<evidence type="ECO:0008006" key="4">
    <source>
        <dbReference type="Google" id="ProtNLM"/>
    </source>
</evidence>
<keyword evidence="1" id="KW-0472">Membrane</keyword>
<dbReference type="Proteomes" id="UP001367030">
    <property type="component" value="Unassembled WGS sequence"/>
</dbReference>
<organism evidence="2 3">
    <name type="scientific">Variovorax robiniae</name>
    <dbReference type="NCBI Taxonomy" id="1836199"/>
    <lineage>
        <taxon>Bacteria</taxon>
        <taxon>Pseudomonadati</taxon>
        <taxon>Pseudomonadota</taxon>
        <taxon>Betaproteobacteria</taxon>
        <taxon>Burkholderiales</taxon>
        <taxon>Comamonadaceae</taxon>
        <taxon>Variovorax</taxon>
    </lineage>
</organism>
<dbReference type="RefSeq" id="WP_340337496.1">
    <property type="nucleotide sequence ID" value="NZ_JBBKZS010000010.1"/>
</dbReference>
<gene>
    <name evidence="2" type="ORF">WKW79_22855</name>
</gene>
<reference evidence="2 3" key="1">
    <citation type="submission" date="2024-03" db="EMBL/GenBank/DDBJ databases">
        <title>Novel species of the genus Variovorax.</title>
        <authorList>
            <person name="Liu Q."/>
            <person name="Xin Y.-H."/>
        </authorList>
    </citation>
    <scope>NUCLEOTIDE SEQUENCE [LARGE SCALE GENOMIC DNA]</scope>
    <source>
        <strain evidence="2 3">KACC 18901</strain>
    </source>
</reference>
<dbReference type="EMBL" id="JBBKZS010000010">
    <property type="protein sequence ID" value="MEJ8857431.1"/>
    <property type="molecule type" value="Genomic_DNA"/>
</dbReference>
<evidence type="ECO:0000256" key="1">
    <source>
        <dbReference type="SAM" id="Phobius"/>
    </source>
</evidence>
<protein>
    <recommendedName>
        <fullName evidence="4">DUF4229 domain-containing protein</fullName>
    </recommendedName>
</protein>
<accession>A0ABU8XCH7</accession>